<dbReference type="KEGG" id="tra:Trad_2697"/>
<comment type="catalytic activity">
    <reaction evidence="10 12">
        <text>tRNA(Val) + L-valine + ATP = L-valyl-tRNA(Val) + AMP + diphosphate</text>
        <dbReference type="Rhea" id="RHEA:10704"/>
        <dbReference type="Rhea" id="RHEA-COMP:9672"/>
        <dbReference type="Rhea" id="RHEA-COMP:9708"/>
        <dbReference type="ChEBI" id="CHEBI:30616"/>
        <dbReference type="ChEBI" id="CHEBI:33019"/>
        <dbReference type="ChEBI" id="CHEBI:57762"/>
        <dbReference type="ChEBI" id="CHEBI:78442"/>
        <dbReference type="ChEBI" id="CHEBI:78537"/>
        <dbReference type="ChEBI" id="CHEBI:456215"/>
        <dbReference type="EC" id="6.1.1.9"/>
    </reaction>
</comment>
<dbReference type="EC" id="6.1.1.9" evidence="12"/>
<feature type="binding site" evidence="12">
    <location>
        <position position="540"/>
    </location>
    <ligand>
        <name>ATP</name>
        <dbReference type="ChEBI" id="CHEBI:30616"/>
    </ligand>
</feature>
<dbReference type="InterPro" id="IPR002300">
    <property type="entry name" value="aa-tRNA-synth_Ia"/>
</dbReference>
<dbReference type="Gene3D" id="3.40.50.620">
    <property type="entry name" value="HUPs"/>
    <property type="match status" value="2"/>
</dbReference>
<dbReference type="Gene3D" id="3.30.1170.10">
    <property type="match status" value="1"/>
</dbReference>
<evidence type="ECO:0000256" key="8">
    <source>
        <dbReference type="ARBA" id="ARBA00023054"/>
    </source>
</evidence>
<reference evidence="17 18" key="2">
    <citation type="journal article" date="2011" name="Stand. Genomic Sci.">
        <title>Complete genome sequence of Truepera radiovictrix type strain (RQ-24).</title>
        <authorList>
            <person name="Ivanova N."/>
            <person name="Rohde C."/>
            <person name="Munk C."/>
            <person name="Nolan M."/>
            <person name="Lucas S."/>
            <person name="Del Rio T.G."/>
            <person name="Tice H."/>
            <person name="Deshpande S."/>
            <person name="Cheng J.F."/>
            <person name="Tapia R."/>
            <person name="Han C."/>
            <person name="Goodwin L."/>
            <person name="Pitluck S."/>
            <person name="Liolios K."/>
            <person name="Mavromatis K."/>
            <person name="Mikhailova N."/>
            <person name="Pati A."/>
            <person name="Chen A."/>
            <person name="Palaniappan K."/>
            <person name="Land M."/>
            <person name="Hauser L."/>
            <person name="Chang Y.J."/>
            <person name="Jeffries C.D."/>
            <person name="Brambilla E."/>
            <person name="Rohde M."/>
            <person name="Goker M."/>
            <person name="Tindall B.J."/>
            <person name="Woyke T."/>
            <person name="Bristow J."/>
            <person name="Eisen J.A."/>
            <person name="Markowitz V."/>
            <person name="Hugenholtz P."/>
            <person name="Kyrpides N.C."/>
            <person name="Klenk H.P."/>
            <person name="Lapidus A."/>
        </authorList>
    </citation>
    <scope>NUCLEOTIDE SEQUENCE [LARGE SCALE GENOMIC DNA]</scope>
    <source>
        <strain evidence="18">DSM 17093 / CIP 108686 / LMG 22925 / RQ-24</strain>
    </source>
</reference>
<dbReference type="FunFam" id="1.10.287.380:FF:000001">
    <property type="entry name" value="Valine--tRNA ligase"/>
    <property type="match status" value="1"/>
</dbReference>
<comment type="subcellular location">
    <subcellularLocation>
        <location evidence="1 12">Cytoplasm</location>
    </subcellularLocation>
</comment>
<dbReference type="InterPro" id="IPR019499">
    <property type="entry name" value="Val-tRNA_synth_tRNA-bd"/>
</dbReference>
<keyword evidence="9 12" id="KW-0030">Aminoacyl-tRNA synthetase</keyword>
<keyword evidence="4 12" id="KW-0436">Ligase</keyword>
<dbReference type="eggNOG" id="COG0525">
    <property type="taxonomic scope" value="Bacteria"/>
</dbReference>
<feature type="compositionally biased region" description="Basic and acidic residues" evidence="13">
    <location>
        <begin position="11"/>
        <end position="21"/>
    </location>
</feature>
<keyword evidence="3 12" id="KW-0963">Cytoplasm</keyword>
<dbReference type="SUPFAM" id="SSF52374">
    <property type="entry name" value="Nucleotidylyl transferase"/>
    <property type="match status" value="1"/>
</dbReference>
<proteinExistence type="inferred from homology"/>
<evidence type="ECO:0000313" key="18">
    <source>
        <dbReference type="Proteomes" id="UP000000379"/>
    </source>
</evidence>
<name>D7CUX3_TRURR</name>
<dbReference type="OrthoDB" id="9810365at2"/>
<feature type="domain" description="Methionyl/Valyl/Leucyl/Isoleucyl-tRNA synthetase anticodon-binding" evidence="15">
    <location>
        <begin position="623"/>
        <end position="804"/>
    </location>
</feature>
<dbReference type="InterPro" id="IPR001412">
    <property type="entry name" value="aa-tRNA-synth_I_CS"/>
</dbReference>
<feature type="domain" description="Valyl-tRNA synthetase tRNA-binding arm" evidence="16">
    <location>
        <begin position="856"/>
        <end position="920"/>
    </location>
</feature>
<dbReference type="EMBL" id="CP002049">
    <property type="protein sequence ID" value="ADI15800.1"/>
    <property type="molecule type" value="Genomic_DNA"/>
</dbReference>
<evidence type="ECO:0000256" key="4">
    <source>
        <dbReference type="ARBA" id="ARBA00022598"/>
    </source>
</evidence>
<dbReference type="NCBIfam" id="NF004349">
    <property type="entry name" value="PRK05729.1"/>
    <property type="match status" value="1"/>
</dbReference>
<dbReference type="InterPro" id="IPR013155">
    <property type="entry name" value="M/V/L/I-tRNA-synth_anticd-bd"/>
</dbReference>
<dbReference type="GO" id="GO:0005524">
    <property type="term" value="F:ATP binding"/>
    <property type="evidence" value="ECO:0007669"/>
    <property type="project" value="UniProtKB-UniRule"/>
</dbReference>
<feature type="compositionally biased region" description="Low complexity" evidence="13">
    <location>
        <begin position="716"/>
        <end position="745"/>
    </location>
</feature>
<dbReference type="InterPro" id="IPR010978">
    <property type="entry name" value="tRNA-bd_arm"/>
</dbReference>
<dbReference type="InterPro" id="IPR033705">
    <property type="entry name" value="Anticodon_Ia_Val"/>
</dbReference>
<dbReference type="GO" id="GO:0005829">
    <property type="term" value="C:cytosol"/>
    <property type="evidence" value="ECO:0007669"/>
    <property type="project" value="TreeGrafter"/>
</dbReference>
<dbReference type="InterPro" id="IPR009080">
    <property type="entry name" value="tRNAsynth_Ia_anticodon-bd"/>
</dbReference>
<evidence type="ECO:0000259" key="15">
    <source>
        <dbReference type="Pfam" id="PF08264"/>
    </source>
</evidence>
<dbReference type="Gene3D" id="1.10.287.380">
    <property type="entry name" value="Valyl-tRNA synthetase, C-terminal domain"/>
    <property type="match status" value="1"/>
</dbReference>
<dbReference type="GO" id="GO:0004832">
    <property type="term" value="F:valine-tRNA ligase activity"/>
    <property type="evidence" value="ECO:0007669"/>
    <property type="project" value="UniProtKB-UniRule"/>
</dbReference>
<dbReference type="Gene3D" id="3.90.740.10">
    <property type="entry name" value="Valyl/Leucyl/Isoleucyl-tRNA synthetase, editing domain"/>
    <property type="match status" value="1"/>
</dbReference>
<comment type="domain">
    <text evidence="12">ValRS has two distinct active sites: one for aminoacylation and one for editing. The misactivated threonine is translocated from the active site to the editing site.</text>
</comment>
<feature type="region of interest" description="Disordered" evidence="13">
    <location>
        <begin position="715"/>
        <end position="748"/>
    </location>
</feature>
<dbReference type="STRING" id="649638.Trad_2697"/>
<dbReference type="GO" id="GO:0006438">
    <property type="term" value="P:valyl-tRNA aminoacylation"/>
    <property type="evidence" value="ECO:0007669"/>
    <property type="project" value="UniProtKB-UniRule"/>
</dbReference>
<dbReference type="SUPFAM" id="SSF46589">
    <property type="entry name" value="tRNA-binding arm"/>
    <property type="match status" value="1"/>
</dbReference>
<comment type="subunit">
    <text evidence="2 12">Monomer.</text>
</comment>
<evidence type="ECO:0000256" key="7">
    <source>
        <dbReference type="ARBA" id="ARBA00022917"/>
    </source>
</evidence>
<dbReference type="SUPFAM" id="SSF50677">
    <property type="entry name" value="ValRS/IleRS/LeuRS editing domain"/>
    <property type="match status" value="1"/>
</dbReference>
<protein>
    <recommendedName>
        <fullName evidence="12">Valine--tRNA ligase</fullName>
        <ecNumber evidence="12">6.1.1.9</ecNumber>
    </recommendedName>
    <alternativeName>
        <fullName evidence="12">Valyl-tRNA synthetase</fullName>
        <shortName evidence="12">ValRS</shortName>
    </alternativeName>
</protein>
<evidence type="ECO:0000259" key="14">
    <source>
        <dbReference type="Pfam" id="PF00133"/>
    </source>
</evidence>
<evidence type="ECO:0000256" key="11">
    <source>
        <dbReference type="ARBA" id="ARBA00060830"/>
    </source>
</evidence>
<dbReference type="NCBIfam" id="TIGR00422">
    <property type="entry name" value="valS"/>
    <property type="match status" value="1"/>
</dbReference>
<comment type="caution">
    <text evidence="12">Lacks conserved residue(s) required for the propagation of feature annotation.</text>
</comment>
<feature type="coiled-coil region" evidence="12">
    <location>
        <begin position="861"/>
        <end position="923"/>
    </location>
</feature>
<accession>D7CUX3</accession>
<dbReference type="PANTHER" id="PTHR11946:SF93">
    <property type="entry name" value="VALINE--TRNA LIGASE, CHLOROPLASTIC_MITOCHONDRIAL 2"/>
    <property type="match status" value="1"/>
</dbReference>
<dbReference type="PANTHER" id="PTHR11946">
    <property type="entry name" value="VALYL-TRNA SYNTHETASES"/>
    <property type="match status" value="1"/>
</dbReference>
<comment type="domain">
    <text evidence="12">The C-terminal coiled-coil domain is crucial for aminoacylation activity.</text>
</comment>
<dbReference type="Pfam" id="PF00133">
    <property type="entry name" value="tRNA-synt_1"/>
    <property type="match status" value="1"/>
</dbReference>
<dbReference type="HOGENOM" id="CLU_001493_0_2_0"/>
<dbReference type="GO" id="GO:0002161">
    <property type="term" value="F:aminoacyl-tRNA deacylase activity"/>
    <property type="evidence" value="ECO:0007669"/>
    <property type="project" value="InterPro"/>
</dbReference>
<feature type="compositionally biased region" description="Polar residues" evidence="13">
    <location>
        <begin position="1"/>
        <end position="10"/>
    </location>
</feature>
<sequence>MTQSESTQTRELPKQYDPHSVEEKWARRWAERPFTADPTSDKPGFCIVIPPPNVTGSLHLGHAFDNTLIDTLIRFKRMRGFEALFQPGTDHAGISTQVQVERALQSEGLTKHDLGREAFLARMWAWKERYGGIILGQLQRLGISADWTRTRFTMDEGLSRAVRKQFVELYHRGLIYRGERIVNWDPVSQTTLSDLEVDREERPGKLYTLRYALEGGGALEIATVRPETIFADVALAVHPEDERFTHLHGKRARIPLTDRWVPIITDEAVERDFGTGALKITPAHDPTDFEIGLRHGLPRPSVIDLEARLTGELVPEAFRGLDRFEARARVVAALEAAGALAHARDYTVPIGLSERTKAPVEPILSTQWFFKMSEVAPKVLAALDAGEMRLTPERYTKVNRDWLLSLRDWNISRQLWWGHQIPAWYDPEGNIYVPDPQNPDLDPPDDPRYAHLTLTQDPDVFDTWFSSNLWPFSTLGWPDTEDPFFKKFFPTSVLVTGYDILFFWVTKMQLASYALLDQKPFSDIVLHGLVLDEHGQKQSKSKGNGIDPLDVIAEAGADALRFAMAYASTGAQDIRWDPRRVEMGRNFGNKLWNAVRFAMMHLGDPPLPPLQGGVPEAGGLTSRWITSRLQRAIQEVTRHLEAFDLGGASRAAYDFVWSEFCDWYLEAAKPELRAGNQETRVVLRRTLTDILKLLHPLMPFITSELYEALGHEVSATSTGTSTGTRRGPSGPRLEPGPSGPSTGRTGWAGNLETQLGLSAWPEADESLLDEAAERDFRRLQDAVTAVRNLRAEANVPPSQEVAVYASGAGAGTLLENEAVFKALTRAALLDKPVSGAALSQVVPELELTLPLEGLVDVAEWRARQEKRLAELRANRAKSEKKLANPKFVQNAPEAVVAEERRRLEEAEALIRGLEASLATLGRLPA</sequence>
<keyword evidence="18" id="KW-1185">Reference proteome</keyword>
<keyword evidence="5 12" id="KW-0547">Nucleotide-binding</keyword>
<dbReference type="CDD" id="cd00817">
    <property type="entry name" value="ValRS_core"/>
    <property type="match status" value="1"/>
</dbReference>
<evidence type="ECO:0000256" key="3">
    <source>
        <dbReference type="ARBA" id="ARBA00022490"/>
    </source>
</evidence>
<dbReference type="InterPro" id="IPR002303">
    <property type="entry name" value="Valyl-tRNA_ligase"/>
</dbReference>
<evidence type="ECO:0000256" key="2">
    <source>
        <dbReference type="ARBA" id="ARBA00011245"/>
    </source>
</evidence>
<evidence type="ECO:0000256" key="13">
    <source>
        <dbReference type="SAM" id="MobiDB-lite"/>
    </source>
</evidence>
<dbReference type="Proteomes" id="UP000000379">
    <property type="component" value="Chromosome"/>
</dbReference>
<dbReference type="PRINTS" id="PR00986">
    <property type="entry name" value="TRNASYNTHVAL"/>
</dbReference>
<dbReference type="AlphaFoldDB" id="D7CUX3"/>
<comment type="similarity">
    <text evidence="11 12">Belongs to the class-I aminoacyl-tRNA synthetase family. ValS type 1 subfamily.</text>
</comment>
<dbReference type="RefSeq" id="WP_013179161.1">
    <property type="nucleotide sequence ID" value="NC_014221.1"/>
</dbReference>
<dbReference type="Pfam" id="PF08264">
    <property type="entry name" value="Anticodon_1"/>
    <property type="match status" value="1"/>
</dbReference>
<dbReference type="PROSITE" id="PS00178">
    <property type="entry name" value="AA_TRNA_LIGASE_I"/>
    <property type="match status" value="1"/>
</dbReference>
<reference evidence="18" key="1">
    <citation type="submission" date="2010-05" db="EMBL/GenBank/DDBJ databases">
        <title>The complete genome of Truepera radiovictris DSM 17093.</title>
        <authorList>
            <consortium name="US DOE Joint Genome Institute (JGI-PGF)"/>
            <person name="Lucas S."/>
            <person name="Copeland A."/>
            <person name="Lapidus A."/>
            <person name="Glavina del Rio T."/>
            <person name="Dalin E."/>
            <person name="Tice H."/>
            <person name="Bruce D."/>
            <person name="Goodwin L."/>
            <person name="Pitluck S."/>
            <person name="Kyrpides N."/>
            <person name="Mavromatis K."/>
            <person name="Ovchinnikova G."/>
            <person name="Munk A.C."/>
            <person name="Detter J.C."/>
            <person name="Han C."/>
            <person name="Tapia R."/>
            <person name="Land M."/>
            <person name="Hauser L."/>
            <person name="Markowitz V."/>
            <person name="Cheng J.-F."/>
            <person name="Hugenholtz P."/>
            <person name="Woyke T."/>
            <person name="Wu D."/>
            <person name="Tindall B."/>
            <person name="Pomrenke H.G."/>
            <person name="Brambilla E."/>
            <person name="Klenk H.-P."/>
            <person name="Eisen J.A."/>
        </authorList>
    </citation>
    <scope>NUCLEOTIDE SEQUENCE [LARGE SCALE GENOMIC DNA]</scope>
    <source>
        <strain evidence="18">DSM 17093 / CIP 108686 / LMG 22925 / RQ-24</strain>
    </source>
</reference>
<dbReference type="HAMAP" id="MF_02004">
    <property type="entry name" value="Val_tRNA_synth_type1"/>
    <property type="match status" value="1"/>
</dbReference>
<evidence type="ECO:0000313" key="17">
    <source>
        <dbReference type="EMBL" id="ADI15800.1"/>
    </source>
</evidence>
<evidence type="ECO:0000256" key="6">
    <source>
        <dbReference type="ARBA" id="ARBA00022840"/>
    </source>
</evidence>
<comment type="function">
    <text evidence="12">Catalyzes the attachment of valine to tRNA(Val). As ValRS can inadvertently accommodate and process structurally similar amino acids such as threonine, to avoid such errors, it has a 'posttransfer' editing activity that hydrolyzes mischarged Thr-tRNA(Val) in a tRNA-dependent manner.</text>
</comment>
<dbReference type="CDD" id="cd07962">
    <property type="entry name" value="Anticodon_Ia_Val"/>
    <property type="match status" value="1"/>
</dbReference>
<feature type="region of interest" description="Disordered" evidence="13">
    <location>
        <begin position="1"/>
        <end position="21"/>
    </location>
</feature>
<dbReference type="InterPro" id="IPR014729">
    <property type="entry name" value="Rossmann-like_a/b/a_fold"/>
</dbReference>
<evidence type="ECO:0000256" key="9">
    <source>
        <dbReference type="ARBA" id="ARBA00023146"/>
    </source>
</evidence>
<dbReference type="SUPFAM" id="SSF47323">
    <property type="entry name" value="Anticodon-binding domain of a subclass of class I aminoacyl-tRNA synthetases"/>
    <property type="match status" value="1"/>
</dbReference>
<evidence type="ECO:0000256" key="12">
    <source>
        <dbReference type="HAMAP-Rule" id="MF_02004"/>
    </source>
</evidence>
<feature type="short sequence motif" description="'HIGH' region" evidence="12">
    <location>
        <begin position="52"/>
        <end position="62"/>
    </location>
</feature>
<evidence type="ECO:0000259" key="16">
    <source>
        <dbReference type="Pfam" id="PF10458"/>
    </source>
</evidence>
<evidence type="ECO:0000256" key="1">
    <source>
        <dbReference type="ARBA" id="ARBA00004496"/>
    </source>
</evidence>
<keyword evidence="6 12" id="KW-0067">ATP-binding</keyword>
<feature type="domain" description="Aminoacyl-tRNA synthetase class Ia" evidence="14">
    <location>
        <begin position="38"/>
        <end position="577"/>
    </location>
</feature>
<dbReference type="InterPro" id="IPR037118">
    <property type="entry name" value="Val-tRNA_synth_C_sf"/>
</dbReference>
<gene>
    <name evidence="12" type="primary">valS</name>
    <name evidence="17" type="ordered locus">Trad_2697</name>
</gene>
<keyword evidence="8 12" id="KW-0175">Coiled coil</keyword>
<dbReference type="FunFam" id="3.40.50.620:FF:000032">
    <property type="entry name" value="Valine--tRNA ligase"/>
    <property type="match status" value="1"/>
</dbReference>
<dbReference type="Pfam" id="PF10458">
    <property type="entry name" value="Val_tRNA-synt_C"/>
    <property type="match status" value="1"/>
</dbReference>
<keyword evidence="7 12" id="KW-0648">Protein biosynthesis</keyword>
<organism evidence="17 18">
    <name type="scientific">Truepera radiovictrix (strain DSM 17093 / CIP 108686 / LMG 22925 / RQ-24)</name>
    <dbReference type="NCBI Taxonomy" id="649638"/>
    <lineage>
        <taxon>Bacteria</taxon>
        <taxon>Thermotogati</taxon>
        <taxon>Deinococcota</taxon>
        <taxon>Deinococci</taxon>
        <taxon>Trueperales</taxon>
        <taxon>Trueperaceae</taxon>
        <taxon>Truepera</taxon>
    </lineage>
</organism>
<dbReference type="Gene3D" id="1.10.730.10">
    <property type="entry name" value="Isoleucyl-tRNA Synthetase, Domain 1"/>
    <property type="match status" value="1"/>
</dbReference>
<evidence type="ECO:0000256" key="5">
    <source>
        <dbReference type="ARBA" id="ARBA00022741"/>
    </source>
</evidence>
<dbReference type="InterPro" id="IPR009008">
    <property type="entry name" value="Val/Leu/Ile-tRNA-synth_edit"/>
</dbReference>
<evidence type="ECO:0000256" key="10">
    <source>
        <dbReference type="ARBA" id="ARBA00047552"/>
    </source>
</evidence>